<gene>
    <name evidence="1" type="ORF">EV671_104042</name>
</gene>
<accession>A0A4V2VPB4</accession>
<dbReference type="OrthoDB" id="8254871at2"/>
<sequence length="74" mass="8452">MVDRLVAAIHRWWHGKYVPYENDSDSPVVIIGGYHEQHWTSQAIHAAARFLAAEWKWCVGIALALLSLLLTKCH</sequence>
<evidence type="ECO:0000313" key="2">
    <source>
        <dbReference type="Proteomes" id="UP000295110"/>
    </source>
</evidence>
<comment type="caution">
    <text evidence="1">The sequence shown here is derived from an EMBL/GenBank/DDBJ whole genome shotgun (WGS) entry which is preliminary data.</text>
</comment>
<dbReference type="EMBL" id="SMBU01000040">
    <property type="protein sequence ID" value="TCU88371.1"/>
    <property type="molecule type" value="Genomic_DNA"/>
</dbReference>
<reference evidence="1 2" key="1">
    <citation type="submission" date="2019-03" db="EMBL/GenBank/DDBJ databases">
        <title>Genomic Encyclopedia of Type Strains, Phase IV (KMG-IV): sequencing the most valuable type-strain genomes for metagenomic binning, comparative biology and taxonomic classification.</title>
        <authorList>
            <person name="Goeker M."/>
        </authorList>
    </citation>
    <scope>NUCLEOTIDE SEQUENCE [LARGE SCALE GENOMIC DNA]</scope>
    <source>
        <strain evidence="1 2">DSM 654</strain>
    </source>
</reference>
<dbReference type="Proteomes" id="UP000295110">
    <property type="component" value="Unassembled WGS sequence"/>
</dbReference>
<keyword evidence="2" id="KW-1185">Reference proteome</keyword>
<dbReference type="AlphaFoldDB" id="A0A4V2VPB4"/>
<name>A0A4V2VPB4_ROSSA</name>
<protein>
    <submittedName>
        <fullName evidence="1">Uncharacterized protein</fullName>
    </submittedName>
</protein>
<evidence type="ECO:0000313" key="1">
    <source>
        <dbReference type="EMBL" id="TCU88371.1"/>
    </source>
</evidence>
<proteinExistence type="predicted"/>
<dbReference type="RefSeq" id="WP_132576073.1">
    <property type="nucleotide sequence ID" value="NZ_CBCSGL010000046.1"/>
</dbReference>
<organism evidence="1 2">
    <name type="scientific">Roseateles saccharophilus</name>
    <name type="common">Pseudomonas saccharophila</name>
    <dbReference type="NCBI Taxonomy" id="304"/>
    <lineage>
        <taxon>Bacteria</taxon>
        <taxon>Pseudomonadati</taxon>
        <taxon>Pseudomonadota</taxon>
        <taxon>Betaproteobacteria</taxon>
        <taxon>Burkholderiales</taxon>
        <taxon>Sphaerotilaceae</taxon>
        <taxon>Roseateles</taxon>
    </lineage>
</organism>